<dbReference type="EMBL" id="BRPK01000003">
    <property type="protein sequence ID" value="GLB36628.1"/>
    <property type="molecule type" value="Genomic_DNA"/>
</dbReference>
<evidence type="ECO:0000313" key="4">
    <source>
        <dbReference type="Proteomes" id="UP001063166"/>
    </source>
</evidence>
<evidence type="ECO:0000256" key="1">
    <source>
        <dbReference type="SAM" id="Coils"/>
    </source>
</evidence>
<feature type="region of interest" description="Disordered" evidence="2">
    <location>
        <begin position="43"/>
        <end position="98"/>
    </location>
</feature>
<evidence type="ECO:0000313" key="3">
    <source>
        <dbReference type="EMBL" id="GLB36628.1"/>
    </source>
</evidence>
<feature type="region of interest" description="Disordered" evidence="2">
    <location>
        <begin position="435"/>
        <end position="459"/>
    </location>
</feature>
<dbReference type="PANTHER" id="PTHR11362">
    <property type="entry name" value="PHOSPHATIDYLETHANOLAMINE-BINDING PROTEIN"/>
    <property type="match status" value="1"/>
</dbReference>
<dbReference type="SUPFAM" id="SSF49777">
    <property type="entry name" value="PEBP-like"/>
    <property type="match status" value="1"/>
</dbReference>
<sequence length="459" mass="51877">MLALHRLRVANSTAAVLLRRGNATLQNAASGAAASDVALPPHAPATAKAKSTAAKPAPVPTATAAEAESETPTTQGRRRRRRPIPPQRPPISAESPRKWNRPIAEGVIPAYDLALKLIRTDSIRVGEEAEAVRAQVKELERKVEELGGWGSESVREVEAELERKREKLHILEVQSQVNLPEVRWRVANAMVDMKKPVHRHLLEQRWRSEGDLDLLMERIHQMKVVPDVLPDLRPSIDVHVAALTTARDLKLTKKRHTTVEPGIFLSPEQTVEPPNLYANVFHTDTRLYTLLLVDPDVPDEERQSFRTFLHWLKPNVPLSATHRTRIDGLNDHTPYIPPHPQRGTPYHRYVLLLLPQPPLGAATYTRNAEARAQPGVPTSVHLDIPPVEDAERRDFDVRAFMQRWGLDGAQGGGAHMWREVWDEKVSEIYRDVLKEPEPRYGRPPKADPYAELKHKKRYV</sequence>
<accession>A0A9P3PIL1</accession>
<protein>
    <submittedName>
        <fullName evidence="3">PEBP-like protein</fullName>
    </submittedName>
</protein>
<dbReference type="OrthoDB" id="2153661at2759"/>
<dbReference type="Proteomes" id="UP001063166">
    <property type="component" value="Unassembled WGS sequence"/>
</dbReference>
<feature type="compositionally biased region" description="Low complexity" evidence="2">
    <location>
        <begin position="43"/>
        <end position="75"/>
    </location>
</feature>
<comment type="caution">
    <text evidence="3">The sequence shown here is derived from an EMBL/GenBank/DDBJ whole genome shotgun (WGS) entry which is preliminary data.</text>
</comment>
<proteinExistence type="predicted"/>
<dbReference type="InterPro" id="IPR008914">
    <property type="entry name" value="PEBP"/>
</dbReference>
<keyword evidence="1" id="KW-0175">Coiled coil</keyword>
<dbReference type="AlphaFoldDB" id="A0A9P3PIL1"/>
<organism evidence="3 4">
    <name type="scientific">Lyophyllum shimeji</name>
    <name type="common">Hon-shimeji</name>
    <name type="synonym">Tricholoma shimeji</name>
    <dbReference type="NCBI Taxonomy" id="47721"/>
    <lineage>
        <taxon>Eukaryota</taxon>
        <taxon>Fungi</taxon>
        <taxon>Dikarya</taxon>
        <taxon>Basidiomycota</taxon>
        <taxon>Agaricomycotina</taxon>
        <taxon>Agaricomycetes</taxon>
        <taxon>Agaricomycetidae</taxon>
        <taxon>Agaricales</taxon>
        <taxon>Tricholomatineae</taxon>
        <taxon>Lyophyllaceae</taxon>
        <taxon>Lyophyllum</taxon>
    </lineage>
</organism>
<name>A0A9P3PIL1_LYOSH</name>
<dbReference type="InterPro" id="IPR035810">
    <property type="entry name" value="PEBP_euk"/>
</dbReference>
<dbReference type="Gene3D" id="1.20.58.1180">
    <property type="match status" value="1"/>
</dbReference>
<reference evidence="3" key="1">
    <citation type="submission" date="2022-07" db="EMBL/GenBank/DDBJ databases">
        <title>The genome of Lyophyllum shimeji provides insight into the initial evolution of ectomycorrhizal fungal genome.</title>
        <authorList>
            <person name="Kobayashi Y."/>
            <person name="Shibata T."/>
            <person name="Hirakawa H."/>
            <person name="Shigenobu S."/>
            <person name="Nishiyama T."/>
            <person name="Yamada A."/>
            <person name="Hasebe M."/>
            <person name="Kawaguchi M."/>
        </authorList>
    </citation>
    <scope>NUCLEOTIDE SEQUENCE</scope>
    <source>
        <strain evidence="3">AT787</strain>
    </source>
</reference>
<keyword evidence="4" id="KW-1185">Reference proteome</keyword>
<feature type="coiled-coil region" evidence="1">
    <location>
        <begin position="122"/>
        <end position="174"/>
    </location>
</feature>
<dbReference type="PANTHER" id="PTHR11362:SF82">
    <property type="entry name" value="PHOSPHATIDYLETHANOLAMINE-BINDING PROTEIN 4"/>
    <property type="match status" value="1"/>
</dbReference>
<evidence type="ECO:0000256" key="2">
    <source>
        <dbReference type="SAM" id="MobiDB-lite"/>
    </source>
</evidence>
<feature type="compositionally biased region" description="Basic and acidic residues" evidence="2">
    <location>
        <begin position="435"/>
        <end position="452"/>
    </location>
</feature>
<dbReference type="Pfam" id="PF01161">
    <property type="entry name" value="PBP"/>
    <property type="match status" value="1"/>
</dbReference>
<dbReference type="CDD" id="cd00866">
    <property type="entry name" value="PEBP_euk"/>
    <property type="match status" value="1"/>
</dbReference>
<gene>
    <name evidence="3" type="primary">MRPL35</name>
    <name evidence="3" type="ORF">LshimejAT787_0309160</name>
</gene>
<dbReference type="InterPro" id="IPR036610">
    <property type="entry name" value="PEBP-like_sf"/>
</dbReference>
<dbReference type="Gene3D" id="3.90.280.10">
    <property type="entry name" value="PEBP-like"/>
    <property type="match status" value="1"/>
</dbReference>